<dbReference type="GO" id="GO:0042273">
    <property type="term" value="P:ribosomal large subunit biogenesis"/>
    <property type="evidence" value="ECO:0007669"/>
    <property type="project" value="InterPro"/>
</dbReference>
<comment type="caution">
    <text evidence="2">The sequence shown here is derived from an EMBL/GenBank/DDBJ whole genome shotgun (WGS) entry which is preliminary data.</text>
</comment>
<feature type="compositionally biased region" description="Basic residues" evidence="1">
    <location>
        <begin position="398"/>
        <end position="411"/>
    </location>
</feature>
<dbReference type="PANTHER" id="PTHR16038">
    <property type="entry name" value="NOP SEVEN ASSOCIATED PROTEIN 1"/>
    <property type="match status" value="1"/>
</dbReference>
<dbReference type="PANTHER" id="PTHR16038:SF5">
    <property type="entry name" value="(RAPE) HYPOTHETICAL PROTEIN"/>
    <property type="match status" value="1"/>
</dbReference>
<feature type="compositionally biased region" description="Acidic residues" evidence="1">
    <location>
        <begin position="378"/>
        <end position="393"/>
    </location>
</feature>
<evidence type="ECO:0000256" key="1">
    <source>
        <dbReference type="SAM" id="MobiDB-lite"/>
    </source>
</evidence>
<dbReference type="InterPro" id="IPR015943">
    <property type="entry name" value="WD40/YVTN_repeat-like_dom_sf"/>
</dbReference>
<dbReference type="CDD" id="cd22857">
    <property type="entry name" value="WDR74"/>
    <property type="match status" value="1"/>
</dbReference>
<dbReference type="InterPro" id="IPR037379">
    <property type="entry name" value="WDR74/Nsa1"/>
</dbReference>
<dbReference type="Proteomes" id="UP000467841">
    <property type="component" value="Unassembled WGS sequence"/>
</dbReference>
<evidence type="ECO:0000313" key="2">
    <source>
        <dbReference type="EMBL" id="CAA7030683.1"/>
    </source>
</evidence>
<dbReference type="SMART" id="SM00320">
    <property type="entry name" value="WD40"/>
    <property type="match status" value="3"/>
</dbReference>
<dbReference type="InterPro" id="IPR011047">
    <property type="entry name" value="Quinoprotein_ADH-like_sf"/>
</dbReference>
<dbReference type="SUPFAM" id="SSF50998">
    <property type="entry name" value="Quinoprotein alcohol dehydrogenase-like"/>
    <property type="match status" value="1"/>
</dbReference>
<dbReference type="Gene3D" id="2.130.10.10">
    <property type="entry name" value="YVTN repeat-like/Quinoprotein amine dehydrogenase"/>
    <property type="match status" value="1"/>
</dbReference>
<evidence type="ECO:0000313" key="3">
    <source>
        <dbReference type="Proteomes" id="UP000467841"/>
    </source>
</evidence>
<sequence length="478" mass="53413">MPRIITNETYGCPPIRALTFDSLGLIKVTEARGKERGTPTVVNTWGEMNANRSVIAASMDDRLDNPLLAVARKDGKIEVLNPCTGDLHFSYSAFGDDGCSPEDNEVSGLHLFRKQIDDQAERSCTLLTCTKKGDVSLRSVKFPADSTDEAAAPKTWKACGTGELLFGKVDGSENFGLFGGKRVEANIWDLEQCTKIWSAKSPPKDSLGIFTPTWFTCAAFLSNEDHRKFVTGTKSHQVRLYDASAQRRPVLSFDFHETAVTAICEDPDGHTIYVGNASADLAAYDIRTGKLLGSFLGKCSGSIRSVVRHPRHQVIASCGLDRYLRVYDVKTRQLISAVFLKQHLTGLVFDSGFSGEETAVANTVVDDDATEENMTIMEQEDDEEDEEEQEDEAEKAPVKKKKSKKEKRSRKKVQEDDDDEEEKEDETEEAPVKKKKSKKEKRSREKVSEGEETDEVRSSKKTREHKKKTKKVKHNQED</sequence>
<feature type="compositionally biased region" description="Basic residues" evidence="1">
    <location>
        <begin position="459"/>
        <end position="478"/>
    </location>
</feature>
<dbReference type="AlphaFoldDB" id="A0A6D2IU42"/>
<dbReference type="GO" id="GO:0005730">
    <property type="term" value="C:nucleolus"/>
    <property type="evidence" value="ECO:0007669"/>
    <property type="project" value="InterPro"/>
</dbReference>
<organism evidence="2 3">
    <name type="scientific">Microthlaspi erraticum</name>
    <dbReference type="NCBI Taxonomy" id="1685480"/>
    <lineage>
        <taxon>Eukaryota</taxon>
        <taxon>Viridiplantae</taxon>
        <taxon>Streptophyta</taxon>
        <taxon>Embryophyta</taxon>
        <taxon>Tracheophyta</taxon>
        <taxon>Spermatophyta</taxon>
        <taxon>Magnoliopsida</taxon>
        <taxon>eudicotyledons</taxon>
        <taxon>Gunneridae</taxon>
        <taxon>Pentapetalae</taxon>
        <taxon>rosids</taxon>
        <taxon>malvids</taxon>
        <taxon>Brassicales</taxon>
        <taxon>Brassicaceae</taxon>
        <taxon>Coluteocarpeae</taxon>
        <taxon>Microthlaspi</taxon>
    </lineage>
</organism>
<dbReference type="EMBL" id="CACVBM020001096">
    <property type="protein sequence ID" value="CAA7030683.1"/>
    <property type="molecule type" value="Genomic_DNA"/>
</dbReference>
<dbReference type="OrthoDB" id="18388at2759"/>
<accession>A0A6D2IU42</accession>
<feature type="region of interest" description="Disordered" evidence="1">
    <location>
        <begin position="377"/>
        <end position="478"/>
    </location>
</feature>
<feature type="compositionally biased region" description="Acidic residues" evidence="1">
    <location>
        <begin position="415"/>
        <end position="429"/>
    </location>
</feature>
<dbReference type="GO" id="GO:0030687">
    <property type="term" value="C:preribosome, large subunit precursor"/>
    <property type="evidence" value="ECO:0007669"/>
    <property type="project" value="TreeGrafter"/>
</dbReference>
<gene>
    <name evidence="2" type="ORF">MERR_LOCUS17918</name>
</gene>
<dbReference type="Pfam" id="PF00400">
    <property type="entry name" value="WD40"/>
    <property type="match status" value="1"/>
</dbReference>
<keyword evidence="3" id="KW-1185">Reference proteome</keyword>
<protein>
    <submittedName>
        <fullName evidence="2">Uncharacterized protein</fullName>
    </submittedName>
</protein>
<reference evidence="2" key="1">
    <citation type="submission" date="2020-01" db="EMBL/GenBank/DDBJ databases">
        <authorList>
            <person name="Mishra B."/>
        </authorList>
    </citation>
    <scope>NUCLEOTIDE SEQUENCE [LARGE SCALE GENOMIC DNA]</scope>
</reference>
<dbReference type="FunFam" id="2.130.10.10:FF:001930">
    <property type="entry name" value="Transducin/WD40 repeat-like superfamily protein"/>
    <property type="match status" value="1"/>
</dbReference>
<dbReference type="InterPro" id="IPR001680">
    <property type="entry name" value="WD40_rpt"/>
</dbReference>
<proteinExistence type="predicted"/>
<name>A0A6D2IU42_9BRAS</name>